<evidence type="ECO:0000313" key="2">
    <source>
        <dbReference type="Proteomes" id="UP000676336"/>
    </source>
</evidence>
<sequence>MEMIERLEKKSRSNVRSSNSGILETFYNNPANILIR</sequence>
<organism evidence="1 2">
    <name type="scientific">Rotaria magnacalcarata</name>
    <dbReference type="NCBI Taxonomy" id="392030"/>
    <lineage>
        <taxon>Eukaryota</taxon>
        <taxon>Metazoa</taxon>
        <taxon>Spiralia</taxon>
        <taxon>Gnathifera</taxon>
        <taxon>Rotifera</taxon>
        <taxon>Eurotatoria</taxon>
        <taxon>Bdelloidea</taxon>
        <taxon>Philodinida</taxon>
        <taxon>Philodinidae</taxon>
        <taxon>Rotaria</taxon>
    </lineage>
</organism>
<name>A0A8S3EZ72_9BILA</name>
<dbReference type="EMBL" id="CAJOBI010245576">
    <property type="protein sequence ID" value="CAF5094379.1"/>
    <property type="molecule type" value="Genomic_DNA"/>
</dbReference>
<dbReference type="AlphaFoldDB" id="A0A8S3EZ72"/>
<reference evidence="1" key="1">
    <citation type="submission" date="2021-02" db="EMBL/GenBank/DDBJ databases">
        <authorList>
            <person name="Nowell W R."/>
        </authorList>
    </citation>
    <scope>NUCLEOTIDE SEQUENCE</scope>
</reference>
<feature type="non-terminal residue" evidence="1">
    <location>
        <position position="1"/>
    </location>
</feature>
<protein>
    <submittedName>
        <fullName evidence="1">Uncharacterized protein</fullName>
    </submittedName>
</protein>
<evidence type="ECO:0000313" key="1">
    <source>
        <dbReference type="EMBL" id="CAF5094379.1"/>
    </source>
</evidence>
<proteinExistence type="predicted"/>
<dbReference type="Proteomes" id="UP000676336">
    <property type="component" value="Unassembled WGS sequence"/>
</dbReference>
<accession>A0A8S3EZ72</accession>
<comment type="caution">
    <text evidence="1">The sequence shown here is derived from an EMBL/GenBank/DDBJ whole genome shotgun (WGS) entry which is preliminary data.</text>
</comment>
<gene>
    <name evidence="1" type="ORF">SMN809_LOCUS61347</name>
</gene>